<gene>
    <name evidence="1" type="ORF">BSAL_43745</name>
</gene>
<sequence length="528" mass="57964">MSASRALLIPDILERVLSFLSAAVEVPRDGGPCSALSEAEKQRPYCPKECLRFSSISSAYSDPFLCQNPKHFEEAHDGQSLEEHLETVKMYGYPIAARETSVGNSFGSQRTGSSISPVLVTLPREQQATVLSLCSLCKDIRRVASSLDFWKHRWYYYFNGSAVCRRVLQAKLDMMTPDKTCSAKMATDLIGLNVNWLHLLACCAATLFECRWHHHTSQESEAGSSTGRADASKKSTLREQSAGLLSGFIATVKRQIFSTSSSGRSGSLLQSVAVPSSLAVNGGGGGAPTTHKTIFLFSLAPGLYVVHDFMTMITSAASNVPRDDRGNNALCSVTLLGFELRKVRLRQLHELVSSADRIDAVWFLGDARHTLKPPTVVLRGHQHNAVDADDAYQLGFSTESPFSPSTFAQRSDDLDEFLYAIYKNPFLAPLFRLHIVKEADNVNMLLRPRLTPLLILLGCDVPVSLSKGTEMTIDSAHRLVQELLQLMSSSIRIGRSDHSTYHGEYIGSSVCGATLSMPSSLRRLLELV</sequence>
<evidence type="ECO:0000313" key="1">
    <source>
        <dbReference type="EMBL" id="CUG93606.1"/>
    </source>
</evidence>
<dbReference type="Proteomes" id="UP000051952">
    <property type="component" value="Unassembled WGS sequence"/>
</dbReference>
<keyword evidence="2" id="KW-1185">Reference proteome</keyword>
<protein>
    <submittedName>
        <fullName evidence="1">Uncharacterized protein</fullName>
    </submittedName>
</protein>
<dbReference type="VEuPathDB" id="TriTrypDB:BSAL_43745"/>
<proteinExistence type="predicted"/>
<accession>A0A0S4JTJ2</accession>
<name>A0A0S4JTJ2_BODSA</name>
<dbReference type="AlphaFoldDB" id="A0A0S4JTJ2"/>
<evidence type="ECO:0000313" key="2">
    <source>
        <dbReference type="Proteomes" id="UP000051952"/>
    </source>
</evidence>
<dbReference type="EMBL" id="CYKH01002167">
    <property type="protein sequence ID" value="CUG93606.1"/>
    <property type="molecule type" value="Genomic_DNA"/>
</dbReference>
<reference evidence="2" key="1">
    <citation type="submission" date="2015-09" db="EMBL/GenBank/DDBJ databases">
        <authorList>
            <consortium name="Pathogen Informatics"/>
        </authorList>
    </citation>
    <scope>NUCLEOTIDE SEQUENCE [LARGE SCALE GENOMIC DNA]</scope>
    <source>
        <strain evidence="2">Lake Konstanz</strain>
    </source>
</reference>
<organism evidence="1 2">
    <name type="scientific">Bodo saltans</name>
    <name type="common">Flagellated protozoan</name>
    <dbReference type="NCBI Taxonomy" id="75058"/>
    <lineage>
        <taxon>Eukaryota</taxon>
        <taxon>Discoba</taxon>
        <taxon>Euglenozoa</taxon>
        <taxon>Kinetoplastea</taxon>
        <taxon>Metakinetoplastina</taxon>
        <taxon>Eubodonida</taxon>
        <taxon>Bodonidae</taxon>
        <taxon>Bodo</taxon>
    </lineage>
</organism>